<evidence type="ECO:0000256" key="1">
    <source>
        <dbReference type="ARBA" id="ARBA00004496"/>
    </source>
</evidence>
<evidence type="ECO:0000256" key="4">
    <source>
        <dbReference type="ARBA" id="ARBA00022884"/>
    </source>
</evidence>
<proteinExistence type="predicted"/>
<dbReference type="RefSeq" id="XP_022243963.1">
    <property type="nucleotide sequence ID" value="XM_022388255.1"/>
</dbReference>
<keyword evidence="7" id="KW-1185">Reference proteome</keyword>
<evidence type="ECO:0000256" key="3">
    <source>
        <dbReference type="ARBA" id="ARBA00022737"/>
    </source>
</evidence>
<dbReference type="CDD" id="cd12250">
    <property type="entry name" value="RRM2_hnRNPR_like"/>
    <property type="match status" value="1"/>
</dbReference>
<keyword evidence="2" id="KW-0963">Cytoplasm</keyword>
<keyword evidence="4 5" id="KW-0694">RNA-binding</keyword>
<dbReference type="GeneID" id="106461352"/>
<dbReference type="Proteomes" id="UP000694941">
    <property type="component" value="Unplaced"/>
</dbReference>
<evidence type="ECO:0000313" key="8">
    <source>
        <dbReference type="RefSeq" id="XP_022243963.1"/>
    </source>
</evidence>
<dbReference type="InterPro" id="IPR000504">
    <property type="entry name" value="RRM_dom"/>
</dbReference>
<accession>A0ABM1SK07</accession>
<reference evidence="8" key="1">
    <citation type="submission" date="2025-08" db="UniProtKB">
        <authorList>
            <consortium name="RefSeq"/>
        </authorList>
    </citation>
    <scope>IDENTIFICATION</scope>
    <source>
        <tissue evidence="8">Muscle</tissue>
    </source>
</reference>
<protein>
    <submittedName>
        <fullName evidence="8">Probable RNA-binding protein 46 isoform X1</fullName>
    </submittedName>
</protein>
<evidence type="ECO:0000313" key="7">
    <source>
        <dbReference type="Proteomes" id="UP000694941"/>
    </source>
</evidence>
<dbReference type="PANTHER" id="PTHR21245">
    <property type="entry name" value="HETEROGENEOUS NUCLEAR RIBONUCLEOPROTEIN"/>
    <property type="match status" value="1"/>
</dbReference>
<dbReference type="SUPFAM" id="SSF54928">
    <property type="entry name" value="RNA-binding domain, RBD"/>
    <property type="match status" value="2"/>
</dbReference>
<dbReference type="CDD" id="cd12249">
    <property type="entry name" value="RRM1_hnRNPR_like"/>
    <property type="match status" value="1"/>
</dbReference>
<gene>
    <name evidence="8" type="primary">LOC106461352</name>
</gene>
<dbReference type="InterPro" id="IPR012677">
    <property type="entry name" value="Nucleotide-bd_a/b_plait_sf"/>
</dbReference>
<dbReference type="SMART" id="SM00360">
    <property type="entry name" value="RRM"/>
    <property type="match status" value="3"/>
</dbReference>
<dbReference type="InterPro" id="IPR035979">
    <property type="entry name" value="RBD_domain_sf"/>
</dbReference>
<dbReference type="InterPro" id="IPR006535">
    <property type="entry name" value="HnRNP_R/Q_splicing_fac"/>
</dbReference>
<feature type="domain" description="RRM" evidence="6">
    <location>
        <begin position="59"/>
        <end position="137"/>
    </location>
</feature>
<dbReference type="CDD" id="cd12251">
    <property type="entry name" value="RRM3_hnRNPR_like"/>
    <property type="match status" value="1"/>
</dbReference>
<dbReference type="Pfam" id="PF00076">
    <property type="entry name" value="RRM_1"/>
    <property type="match status" value="3"/>
</dbReference>
<organism evidence="7 8">
    <name type="scientific">Limulus polyphemus</name>
    <name type="common">Atlantic horseshoe crab</name>
    <dbReference type="NCBI Taxonomy" id="6850"/>
    <lineage>
        <taxon>Eukaryota</taxon>
        <taxon>Metazoa</taxon>
        <taxon>Ecdysozoa</taxon>
        <taxon>Arthropoda</taxon>
        <taxon>Chelicerata</taxon>
        <taxon>Merostomata</taxon>
        <taxon>Xiphosura</taxon>
        <taxon>Limulidae</taxon>
        <taxon>Limulus</taxon>
    </lineage>
</organism>
<dbReference type="PROSITE" id="PS50102">
    <property type="entry name" value="RRM"/>
    <property type="match status" value="3"/>
</dbReference>
<comment type="subcellular location">
    <subcellularLocation>
        <location evidence="1">Cytoplasm</location>
    </subcellularLocation>
</comment>
<keyword evidence="3" id="KW-0677">Repeat</keyword>
<sequence length="587" mass="66247">MFTEVMAQVYYPEVSLPESTQTAINNILERTGFVINQENGQRRMGYPSSWDGTPPPKGCEIFVGKLPRNIFEDELFLTFEKVGEIFEIRLMMNYDGKNRGYAFVTFFNPEDAKTAIKKWNNYEIRKGHFVGVCKSVDNCRLFIGGIPRNKKKDEILGEMKKLTEGVVDVIVYSHVEDKSKNRGFAFVEFENHKAAAIARRKLMNGKFQMWNHDIAVDWAEPEREVDEEIMSKVTVIYARNFMVVTDEEKIKQAFSLNGELQVERVKKLKDYAFIHYHSREDADNALQNMNGTIIDGAVIEVRWAKPPDERNRQRNKGNMDTAAGNPVPTFYFQQPNSQPVVYLPGYAPPVPYVSRVHPPPPPIRMPSRGRGRGAAGIRPSRGGVTGYTGYATGRGAAGMKRNVESRFVPMSGMIHDLEIYPTNPVTFRPTRSPQQVLNDICEQRGWGTATIDAVPSSFHEHGRNVQYWTGKVSIPNLPSQYNLNQSTRAYPDPNQAKQAAAEYFLSQLGVAYERKNGFDQQPSHSVVPIPPSSGPGVLHAPPPSFSYQHGPVGVITQPSYAWCVADGRVYDQTYYDASGQDHQNWFG</sequence>
<evidence type="ECO:0000256" key="2">
    <source>
        <dbReference type="ARBA" id="ARBA00022490"/>
    </source>
</evidence>
<name>A0ABM1SK07_LIMPO</name>
<evidence type="ECO:0000256" key="5">
    <source>
        <dbReference type="PROSITE-ProRule" id="PRU00176"/>
    </source>
</evidence>
<dbReference type="NCBIfam" id="TIGR01648">
    <property type="entry name" value="hnRNP-R-Q"/>
    <property type="match status" value="1"/>
</dbReference>
<feature type="domain" description="RRM" evidence="6">
    <location>
        <begin position="139"/>
        <end position="221"/>
    </location>
</feature>
<evidence type="ECO:0000259" key="6">
    <source>
        <dbReference type="PROSITE" id="PS50102"/>
    </source>
</evidence>
<feature type="domain" description="RRM" evidence="6">
    <location>
        <begin position="234"/>
        <end position="306"/>
    </location>
</feature>
<dbReference type="Gene3D" id="3.30.70.330">
    <property type="match status" value="3"/>
</dbReference>